<evidence type="ECO:0000256" key="5">
    <source>
        <dbReference type="PROSITE-ProRule" id="PRU00104"/>
    </source>
</evidence>
<evidence type="ECO:0000259" key="7">
    <source>
        <dbReference type="PROSITE" id="PS50237"/>
    </source>
</evidence>
<evidence type="ECO:0000256" key="4">
    <source>
        <dbReference type="ARBA" id="ARBA00022786"/>
    </source>
</evidence>
<feature type="compositionally biased region" description="Basic and acidic residues" evidence="6">
    <location>
        <begin position="531"/>
        <end position="551"/>
    </location>
</feature>
<evidence type="ECO:0000256" key="2">
    <source>
        <dbReference type="ARBA" id="ARBA00012485"/>
    </source>
</evidence>
<dbReference type="GO" id="GO:0061630">
    <property type="term" value="F:ubiquitin protein ligase activity"/>
    <property type="evidence" value="ECO:0007669"/>
    <property type="project" value="UniProtKB-EC"/>
</dbReference>
<dbReference type="Gene3D" id="3.90.1750.10">
    <property type="entry name" value="Hect, E3 ligase catalytic domains"/>
    <property type="match status" value="1"/>
</dbReference>
<feature type="compositionally biased region" description="Polar residues" evidence="6">
    <location>
        <begin position="339"/>
        <end position="350"/>
    </location>
</feature>
<accession>A0A9P4VU19</accession>
<dbReference type="PROSITE" id="PS50237">
    <property type="entry name" value="HECT"/>
    <property type="match status" value="1"/>
</dbReference>
<keyword evidence="3" id="KW-0808">Transferase</keyword>
<dbReference type="EC" id="2.3.2.26" evidence="2"/>
<sequence>MARDSQTSTASRKGAGKSSHSRSASHPLASLFGRKKTPGHSDNDSTDDDGRMSPISIPIPNGGSPLRKSTRGKKEEDDMVHGNCMTCGSKIRWPKEKSTFRCTECSMINDLIPIEGMGTKEVILLSSGERLKGNDLSIEKIQTIIDRCIIAYFKKRFGPQNGKKNGDPTLESIITQSSKIYHNPNSSNTQLPEKIPNFIFPPTHGLNVENSHLYHGLRRGSAGDTSYLARSSPPIGDNLSGVRGNKDRYTPLMPQRYPPPPPSIMNANDDRKVYESRASNLKDAPISIEEAFKRERYERIKAIFRPLEDFLMMTFGNHDCLNTSFLTGRPQVGARTRSEGTLSVSSSNAPAKTHDTRDPFFGLDAKTLLLGDFAENGSWWAGRIDRHRSSAKPRGATEGETRYVSSKSPRIHWAQLEKWYETLFNAGYNWDMKLQELILAGEIPPMEPSRIPIRDIEGEFDDAQLHLRRTLFKITETLLKRPGRPIQRPDDIRFLLMILSNPLLHPSHDYQSSGQYGSGRTRSQTRSHIRSQSESDQRLALRVPEGKESSRQRSPSVERFGHHSGILKRVLGIIANSPHECHRHLTLWFSRLNERQFRHLADIVGTFVTHRVQRQNRRPRTSSQTPAAGLVPHVAGPSVAQLHAALGLSGGSTPADNDKDRVAYADDWQLKAAAKVMTLLFTANNIYYMKNLQPVNVSPSIGGPSSSGLAAQQRAREHGQLLPISDFYNSYLDQTDLIADFELWESRRGKFSFCQYPLFLSLGAKIKILEYDAKRQMMNQARDAFFASILSSRNVEQHFHLRVRRECLVEDSLQQVSEAVGAGQENIKKGLRVHFVGEEGVDAGGLRKEWFLSLVREIFDPNHGLWIHLIKSIDSAVLTNLTGMFVYDDDSLYCYFNPNSFETSDQYFLVGVLLGLAIYNSTILDVALPPFAFKKLLAQGPMLGKDNPLPSTFRPWVQLTLDDLAEYRPQLAHGLRQLLEYEGDVESTYCRDFVIEVEKYGTTITVPLCEGGERRPVTNENRQEFVDLYVKYLLDTAVSRQFDPFKRGFFTVCGGNSLSLFRPEEIELAVRGSDEPLDIASVRAVAQYNHWNDENGRDIVDPAGTVPVLRWFWEFFEAANPTDQRKILSFITGSDRIPAVGATSLKITITCLGNDCERFPVARTCFNLLQLYRYGSRKKLVEKLWRAVVESEGFGLK</sequence>
<feature type="compositionally biased region" description="Polar residues" evidence="6">
    <location>
        <begin position="509"/>
        <end position="522"/>
    </location>
</feature>
<evidence type="ECO:0000256" key="3">
    <source>
        <dbReference type="ARBA" id="ARBA00022679"/>
    </source>
</evidence>
<feature type="active site" description="Glycyl thioester intermediate" evidence="5">
    <location>
        <position position="1165"/>
    </location>
</feature>
<evidence type="ECO:0000313" key="9">
    <source>
        <dbReference type="Proteomes" id="UP000799429"/>
    </source>
</evidence>
<dbReference type="Gene3D" id="3.30.2410.10">
    <property type="entry name" value="Hect, E3 ligase catalytic domain"/>
    <property type="match status" value="1"/>
</dbReference>
<name>A0A9P4VU19_9PEZI</name>
<dbReference type="SUPFAM" id="SSF56204">
    <property type="entry name" value="Hect, E3 ligase catalytic domain"/>
    <property type="match status" value="1"/>
</dbReference>
<protein>
    <recommendedName>
        <fullName evidence="2">HECT-type E3 ubiquitin transferase</fullName>
        <ecNumber evidence="2">2.3.2.26</ecNumber>
    </recommendedName>
</protein>
<feature type="compositionally biased region" description="Polar residues" evidence="6">
    <location>
        <begin position="1"/>
        <end position="11"/>
    </location>
</feature>
<dbReference type="SMART" id="SM00119">
    <property type="entry name" value="HECTc"/>
    <property type="match status" value="1"/>
</dbReference>
<feature type="region of interest" description="Disordered" evidence="6">
    <location>
        <begin position="333"/>
        <end position="356"/>
    </location>
</feature>
<feature type="domain" description="HECT" evidence="7">
    <location>
        <begin position="823"/>
        <end position="1197"/>
    </location>
</feature>
<feature type="region of interest" description="Disordered" evidence="6">
    <location>
        <begin position="1"/>
        <end position="79"/>
    </location>
</feature>
<feature type="compositionally biased region" description="Basic and acidic residues" evidence="6">
    <location>
        <begin position="39"/>
        <end position="51"/>
    </location>
</feature>
<keyword evidence="4 5" id="KW-0833">Ubl conjugation pathway</keyword>
<dbReference type="Gene3D" id="3.30.2160.10">
    <property type="entry name" value="Hect, E3 ligase catalytic domain"/>
    <property type="match status" value="1"/>
</dbReference>
<feature type="region of interest" description="Disordered" evidence="6">
    <location>
        <begin position="509"/>
        <end position="561"/>
    </location>
</feature>
<dbReference type="PANTHER" id="PTHR45700:SF8">
    <property type="entry name" value="HECT-TYPE E3 UBIQUITIN TRANSFERASE"/>
    <property type="match status" value="1"/>
</dbReference>
<dbReference type="PANTHER" id="PTHR45700">
    <property type="entry name" value="UBIQUITIN-PROTEIN LIGASE E3C"/>
    <property type="match status" value="1"/>
</dbReference>
<dbReference type="Proteomes" id="UP000799429">
    <property type="component" value="Unassembled WGS sequence"/>
</dbReference>
<dbReference type="InterPro" id="IPR044611">
    <property type="entry name" value="E3A/B/C-like"/>
</dbReference>
<organism evidence="8 9">
    <name type="scientific">Patellaria atrata CBS 101060</name>
    <dbReference type="NCBI Taxonomy" id="1346257"/>
    <lineage>
        <taxon>Eukaryota</taxon>
        <taxon>Fungi</taxon>
        <taxon>Dikarya</taxon>
        <taxon>Ascomycota</taxon>
        <taxon>Pezizomycotina</taxon>
        <taxon>Dothideomycetes</taxon>
        <taxon>Dothideomycetes incertae sedis</taxon>
        <taxon>Patellariales</taxon>
        <taxon>Patellariaceae</taxon>
        <taxon>Patellaria</taxon>
    </lineage>
</organism>
<evidence type="ECO:0000256" key="6">
    <source>
        <dbReference type="SAM" id="MobiDB-lite"/>
    </source>
</evidence>
<reference evidence="8" key="1">
    <citation type="journal article" date="2020" name="Stud. Mycol.">
        <title>101 Dothideomycetes genomes: a test case for predicting lifestyles and emergence of pathogens.</title>
        <authorList>
            <person name="Haridas S."/>
            <person name="Albert R."/>
            <person name="Binder M."/>
            <person name="Bloem J."/>
            <person name="Labutti K."/>
            <person name="Salamov A."/>
            <person name="Andreopoulos B."/>
            <person name="Baker S."/>
            <person name="Barry K."/>
            <person name="Bills G."/>
            <person name="Bluhm B."/>
            <person name="Cannon C."/>
            <person name="Castanera R."/>
            <person name="Culley D."/>
            <person name="Daum C."/>
            <person name="Ezra D."/>
            <person name="Gonzalez J."/>
            <person name="Henrissat B."/>
            <person name="Kuo A."/>
            <person name="Liang C."/>
            <person name="Lipzen A."/>
            <person name="Lutzoni F."/>
            <person name="Magnuson J."/>
            <person name="Mondo S."/>
            <person name="Nolan M."/>
            <person name="Ohm R."/>
            <person name="Pangilinan J."/>
            <person name="Park H.-J."/>
            <person name="Ramirez L."/>
            <person name="Alfaro M."/>
            <person name="Sun H."/>
            <person name="Tritt A."/>
            <person name="Yoshinaga Y."/>
            <person name="Zwiers L.-H."/>
            <person name="Turgeon B."/>
            <person name="Goodwin S."/>
            <person name="Spatafora J."/>
            <person name="Crous P."/>
            <person name="Grigoriev I."/>
        </authorList>
    </citation>
    <scope>NUCLEOTIDE SEQUENCE</scope>
    <source>
        <strain evidence="8">CBS 101060</strain>
    </source>
</reference>
<dbReference type="InterPro" id="IPR035983">
    <property type="entry name" value="Hect_E3_ubiquitin_ligase"/>
</dbReference>
<dbReference type="GO" id="GO:0000209">
    <property type="term" value="P:protein polyubiquitination"/>
    <property type="evidence" value="ECO:0007669"/>
    <property type="project" value="InterPro"/>
</dbReference>
<dbReference type="InterPro" id="IPR000569">
    <property type="entry name" value="HECT_dom"/>
</dbReference>
<evidence type="ECO:0000256" key="1">
    <source>
        <dbReference type="ARBA" id="ARBA00000885"/>
    </source>
</evidence>
<dbReference type="CDD" id="cd00078">
    <property type="entry name" value="HECTc"/>
    <property type="match status" value="1"/>
</dbReference>
<feature type="compositionally biased region" description="Low complexity" evidence="6">
    <location>
        <begin position="53"/>
        <end position="65"/>
    </location>
</feature>
<comment type="catalytic activity">
    <reaction evidence="1">
        <text>S-ubiquitinyl-[E2 ubiquitin-conjugating enzyme]-L-cysteine + [acceptor protein]-L-lysine = [E2 ubiquitin-conjugating enzyme]-L-cysteine + N(6)-ubiquitinyl-[acceptor protein]-L-lysine.</text>
        <dbReference type="EC" id="2.3.2.26"/>
    </reaction>
</comment>
<dbReference type="AlphaFoldDB" id="A0A9P4VU19"/>
<keyword evidence="9" id="KW-1185">Reference proteome</keyword>
<evidence type="ECO:0000313" key="8">
    <source>
        <dbReference type="EMBL" id="KAF2840164.1"/>
    </source>
</evidence>
<dbReference type="Pfam" id="PF00632">
    <property type="entry name" value="HECT"/>
    <property type="match status" value="1"/>
</dbReference>
<gene>
    <name evidence="8" type="ORF">M501DRAFT_991196</name>
</gene>
<dbReference type="FunFam" id="3.30.2160.10:FF:000004">
    <property type="entry name" value="probable E3 ubiquitin-protein ligase HERC4 isoform X1"/>
    <property type="match status" value="1"/>
</dbReference>
<dbReference type="OrthoDB" id="8068875at2759"/>
<proteinExistence type="predicted"/>
<comment type="caution">
    <text evidence="8">The sequence shown here is derived from an EMBL/GenBank/DDBJ whole genome shotgun (WGS) entry which is preliminary data.</text>
</comment>
<dbReference type="EMBL" id="MU006093">
    <property type="protein sequence ID" value="KAF2840164.1"/>
    <property type="molecule type" value="Genomic_DNA"/>
</dbReference>